<evidence type="ECO:0000256" key="6">
    <source>
        <dbReference type="ARBA" id="ARBA00023136"/>
    </source>
</evidence>
<accession>A0ABV2GEG2</accession>
<keyword evidence="5 7" id="KW-1133">Transmembrane helix</keyword>
<feature type="transmembrane region" description="Helical" evidence="7">
    <location>
        <begin position="136"/>
        <end position="163"/>
    </location>
</feature>
<feature type="transmembrane region" description="Helical" evidence="7">
    <location>
        <begin position="12"/>
        <end position="31"/>
    </location>
</feature>
<evidence type="ECO:0000256" key="7">
    <source>
        <dbReference type="SAM" id="Phobius"/>
    </source>
</evidence>
<dbReference type="InterPro" id="IPR032816">
    <property type="entry name" value="VTT_dom"/>
</dbReference>
<keyword evidence="6 7" id="KW-0472">Membrane</keyword>
<dbReference type="InterPro" id="IPR051311">
    <property type="entry name" value="DedA_domain"/>
</dbReference>
<evidence type="ECO:0000256" key="2">
    <source>
        <dbReference type="ARBA" id="ARBA00010792"/>
    </source>
</evidence>
<proteinExistence type="inferred from homology"/>
<dbReference type="PANTHER" id="PTHR42709">
    <property type="entry name" value="ALKALINE PHOSPHATASE LIKE PROTEIN"/>
    <property type="match status" value="1"/>
</dbReference>
<comment type="subcellular location">
    <subcellularLocation>
        <location evidence="1">Cell membrane</location>
        <topology evidence="1">Multi-pass membrane protein</topology>
    </subcellularLocation>
</comment>
<sequence>MNIDLAIGYLHQYGYLIIFLLALFGIVGIPAPEESMVFLTGMLIAENQLGAAGSVVSTVTGAFAGMLIAYAGGRWIGAPLLRKVGRWVGLTKNRLKKLEAKFRKRRGPIILFGFYLPGFRQISPYFAGLTKVPFPLFAGLSLIGALLWTGPFLLAGYVLGSLFDIDPVYAAYAGFLFLAGFVIYLFVKRAGRRKRDASS</sequence>
<evidence type="ECO:0000313" key="10">
    <source>
        <dbReference type="Proteomes" id="UP001549099"/>
    </source>
</evidence>
<dbReference type="EMBL" id="JBEPLW010000029">
    <property type="protein sequence ID" value="MET3576651.1"/>
    <property type="molecule type" value="Genomic_DNA"/>
</dbReference>
<evidence type="ECO:0000259" key="8">
    <source>
        <dbReference type="Pfam" id="PF09335"/>
    </source>
</evidence>
<evidence type="ECO:0000256" key="1">
    <source>
        <dbReference type="ARBA" id="ARBA00004651"/>
    </source>
</evidence>
<reference evidence="9 10" key="1">
    <citation type="submission" date="2024-06" db="EMBL/GenBank/DDBJ databases">
        <title>Genomic Encyclopedia of Type Strains, Phase IV (KMG-IV): sequencing the most valuable type-strain genomes for metagenomic binning, comparative biology and taxonomic classification.</title>
        <authorList>
            <person name="Goeker M."/>
        </authorList>
    </citation>
    <scope>NUCLEOTIDE SEQUENCE [LARGE SCALE GENOMIC DNA]</scope>
    <source>
        <strain evidence="9 10">DSM 26128</strain>
    </source>
</reference>
<organism evidence="9 10">
    <name type="scientific">Bhargavaea ullalensis</name>
    <dbReference type="NCBI Taxonomy" id="1265685"/>
    <lineage>
        <taxon>Bacteria</taxon>
        <taxon>Bacillati</taxon>
        <taxon>Bacillota</taxon>
        <taxon>Bacilli</taxon>
        <taxon>Bacillales</taxon>
        <taxon>Caryophanaceae</taxon>
        <taxon>Bhargavaea</taxon>
    </lineage>
</organism>
<keyword evidence="10" id="KW-1185">Reference proteome</keyword>
<feature type="transmembrane region" description="Helical" evidence="7">
    <location>
        <begin position="169"/>
        <end position="187"/>
    </location>
</feature>
<name>A0ABV2GEG2_9BACL</name>
<dbReference type="Pfam" id="PF09335">
    <property type="entry name" value="VTT_dom"/>
    <property type="match status" value="1"/>
</dbReference>
<dbReference type="RefSeq" id="WP_354198887.1">
    <property type="nucleotide sequence ID" value="NZ_JBEPLW010000029.1"/>
</dbReference>
<keyword evidence="4 7" id="KW-0812">Transmembrane</keyword>
<evidence type="ECO:0000256" key="4">
    <source>
        <dbReference type="ARBA" id="ARBA00022692"/>
    </source>
</evidence>
<evidence type="ECO:0000313" key="9">
    <source>
        <dbReference type="EMBL" id="MET3576651.1"/>
    </source>
</evidence>
<gene>
    <name evidence="9" type="ORF">ABID49_002580</name>
</gene>
<evidence type="ECO:0000256" key="5">
    <source>
        <dbReference type="ARBA" id="ARBA00022989"/>
    </source>
</evidence>
<feature type="domain" description="VTT" evidence="8">
    <location>
        <begin position="32"/>
        <end position="157"/>
    </location>
</feature>
<comment type="similarity">
    <text evidence="2">Belongs to the DedA family.</text>
</comment>
<evidence type="ECO:0000256" key="3">
    <source>
        <dbReference type="ARBA" id="ARBA00022475"/>
    </source>
</evidence>
<protein>
    <submittedName>
        <fullName evidence="9">Membrane protein DedA with SNARE-associated domain</fullName>
    </submittedName>
</protein>
<feature type="transmembrane region" description="Helical" evidence="7">
    <location>
        <begin position="51"/>
        <end position="73"/>
    </location>
</feature>
<dbReference type="PANTHER" id="PTHR42709:SF6">
    <property type="entry name" value="UNDECAPRENYL PHOSPHATE TRANSPORTER A"/>
    <property type="match status" value="1"/>
</dbReference>
<comment type="caution">
    <text evidence="9">The sequence shown here is derived from an EMBL/GenBank/DDBJ whole genome shotgun (WGS) entry which is preliminary data.</text>
</comment>
<dbReference type="Proteomes" id="UP001549099">
    <property type="component" value="Unassembled WGS sequence"/>
</dbReference>
<keyword evidence="3" id="KW-1003">Cell membrane</keyword>